<evidence type="ECO:0000256" key="4">
    <source>
        <dbReference type="ARBA" id="ARBA00022723"/>
    </source>
</evidence>
<dbReference type="Pfam" id="PF02628">
    <property type="entry name" value="COX15-CtaA"/>
    <property type="match status" value="1"/>
</dbReference>
<dbReference type="Proteomes" id="UP000251047">
    <property type="component" value="Unassembled WGS sequence"/>
</dbReference>
<feature type="transmembrane region" description="Helical" evidence="13">
    <location>
        <begin position="32"/>
        <end position="51"/>
    </location>
</feature>
<feature type="region of interest" description="Disordered" evidence="12">
    <location>
        <begin position="1"/>
        <end position="22"/>
    </location>
</feature>
<evidence type="ECO:0000256" key="13">
    <source>
        <dbReference type="SAM" id="Phobius"/>
    </source>
</evidence>
<evidence type="ECO:0000313" key="14">
    <source>
        <dbReference type="EMBL" id="RAV32920.1"/>
    </source>
</evidence>
<feature type="transmembrane region" description="Helical" evidence="13">
    <location>
        <begin position="91"/>
        <end position="111"/>
    </location>
</feature>
<keyword evidence="5 13" id="KW-1133">Transmembrane helix</keyword>
<dbReference type="GO" id="GO:0006784">
    <property type="term" value="P:heme A biosynthetic process"/>
    <property type="evidence" value="ECO:0007669"/>
    <property type="project" value="InterPro"/>
</dbReference>
<evidence type="ECO:0000256" key="3">
    <source>
        <dbReference type="ARBA" id="ARBA00022692"/>
    </source>
</evidence>
<accession>A0A364V8D1</accession>
<evidence type="ECO:0000256" key="2">
    <source>
        <dbReference type="ARBA" id="ARBA00022475"/>
    </source>
</evidence>
<evidence type="ECO:0000256" key="1">
    <source>
        <dbReference type="ARBA" id="ARBA00004141"/>
    </source>
</evidence>
<evidence type="ECO:0000256" key="8">
    <source>
        <dbReference type="ARBA" id="ARBA00023133"/>
    </source>
</evidence>
<comment type="caution">
    <text evidence="14">The sequence shown here is derived from an EMBL/GenBank/DDBJ whole genome shotgun (WGS) entry which is preliminary data.</text>
</comment>
<dbReference type="EMBL" id="PHQP01000125">
    <property type="protein sequence ID" value="RAV32920.1"/>
    <property type="molecule type" value="Genomic_DNA"/>
</dbReference>
<name>A0A364V8D1_9CORY</name>
<keyword evidence="10" id="KW-1015">Disulfide bond</keyword>
<dbReference type="InterPro" id="IPR050450">
    <property type="entry name" value="COX15/CtaA_HemeA_synthase"/>
</dbReference>
<dbReference type="GO" id="GO:0016491">
    <property type="term" value="F:oxidoreductase activity"/>
    <property type="evidence" value="ECO:0007669"/>
    <property type="project" value="UniProtKB-KW"/>
</dbReference>
<dbReference type="GO" id="GO:0046872">
    <property type="term" value="F:metal ion binding"/>
    <property type="evidence" value="ECO:0007669"/>
    <property type="project" value="UniProtKB-KW"/>
</dbReference>
<feature type="transmembrane region" description="Helical" evidence="13">
    <location>
        <begin position="142"/>
        <end position="165"/>
    </location>
</feature>
<feature type="transmembrane region" description="Helical" evidence="13">
    <location>
        <begin position="118"/>
        <end position="136"/>
    </location>
</feature>
<dbReference type="OrthoDB" id="5241540at2"/>
<organism evidence="14 15">
    <name type="scientific">Corynebacterium heidelbergense</name>
    <dbReference type="NCBI Taxonomy" id="2055947"/>
    <lineage>
        <taxon>Bacteria</taxon>
        <taxon>Bacillati</taxon>
        <taxon>Actinomycetota</taxon>
        <taxon>Actinomycetes</taxon>
        <taxon>Mycobacteriales</taxon>
        <taxon>Corynebacteriaceae</taxon>
        <taxon>Corynebacterium</taxon>
    </lineage>
</organism>
<feature type="transmembrane region" description="Helical" evidence="13">
    <location>
        <begin position="290"/>
        <end position="312"/>
    </location>
</feature>
<comment type="subcellular location">
    <subcellularLocation>
        <location evidence="1">Membrane</location>
        <topology evidence="1">Multi-pass membrane protein</topology>
    </subcellularLocation>
</comment>
<reference evidence="14 15" key="1">
    <citation type="journal article" date="2018" name="Syst. Appl. Microbiol.">
        <title>Corynebacterium heidelbergense sp. nov., isolated from the preen glands of Egyptian geese (Alopochen aegyptiacus).</title>
        <authorList>
            <person name="Braun M.S."/>
            <person name="Wang E."/>
            <person name="Zimmermann S."/>
            <person name="Wink M."/>
        </authorList>
    </citation>
    <scope>NUCLEOTIDE SEQUENCE [LARGE SCALE GENOMIC DNA]</scope>
    <source>
        <strain evidence="14 15">DSM 104638</strain>
    </source>
</reference>
<keyword evidence="9 13" id="KW-0472">Membrane</keyword>
<proteinExistence type="predicted"/>
<evidence type="ECO:0000256" key="5">
    <source>
        <dbReference type="ARBA" id="ARBA00022989"/>
    </source>
</evidence>
<protein>
    <submittedName>
        <fullName evidence="14">Cytochrome B</fullName>
    </submittedName>
</protein>
<comment type="pathway">
    <text evidence="11">Porphyrin-containing compound metabolism.</text>
</comment>
<keyword evidence="4" id="KW-0479">Metal-binding</keyword>
<evidence type="ECO:0000256" key="12">
    <source>
        <dbReference type="SAM" id="MobiDB-lite"/>
    </source>
</evidence>
<evidence type="ECO:0000256" key="10">
    <source>
        <dbReference type="ARBA" id="ARBA00023157"/>
    </source>
</evidence>
<dbReference type="PANTHER" id="PTHR35457">
    <property type="entry name" value="HEME A SYNTHASE"/>
    <property type="match status" value="1"/>
</dbReference>
<keyword evidence="7" id="KW-0408">Iron</keyword>
<keyword evidence="8" id="KW-0350">Heme biosynthesis</keyword>
<dbReference type="GO" id="GO:0016020">
    <property type="term" value="C:membrane"/>
    <property type="evidence" value="ECO:0007669"/>
    <property type="project" value="UniProtKB-SubCell"/>
</dbReference>
<dbReference type="InterPro" id="IPR003780">
    <property type="entry name" value="COX15/CtaA_fam"/>
</dbReference>
<evidence type="ECO:0000256" key="11">
    <source>
        <dbReference type="ARBA" id="ARBA00023444"/>
    </source>
</evidence>
<keyword evidence="6" id="KW-0560">Oxidoreductase</keyword>
<evidence type="ECO:0000313" key="15">
    <source>
        <dbReference type="Proteomes" id="UP000251047"/>
    </source>
</evidence>
<feature type="transmembrane region" description="Helical" evidence="13">
    <location>
        <begin position="264"/>
        <end position="284"/>
    </location>
</feature>
<feature type="transmembrane region" description="Helical" evidence="13">
    <location>
        <begin position="238"/>
        <end position="257"/>
    </location>
</feature>
<evidence type="ECO:0000256" key="7">
    <source>
        <dbReference type="ARBA" id="ARBA00023004"/>
    </source>
</evidence>
<feature type="transmembrane region" description="Helical" evidence="13">
    <location>
        <begin position="186"/>
        <end position="205"/>
    </location>
</feature>
<feature type="compositionally biased region" description="Polar residues" evidence="12">
    <location>
        <begin position="8"/>
        <end position="22"/>
    </location>
</feature>
<dbReference type="AlphaFoldDB" id="A0A364V8D1"/>
<evidence type="ECO:0000256" key="6">
    <source>
        <dbReference type="ARBA" id="ARBA00023002"/>
    </source>
</evidence>
<gene>
    <name evidence="14" type="ORF">CWC39_10100</name>
</gene>
<evidence type="ECO:0000256" key="9">
    <source>
        <dbReference type="ARBA" id="ARBA00023136"/>
    </source>
</evidence>
<sequence>MKVGGVKTSLSPGTAPAESTLSGKPEWARQRLLAIILLICQTGITFTGSLVRVTGSGLGCNTWPQCHPGSFVPVPGAAPWIHQMIEFGNRLLTFVLAIAALATFIAVWRAGRRSAVKWLAFIQGIGIIVQAVLGGISVRLDLAWWSVGLHFLPSMVLVFFAAVLVTRIGEPDEAPVRHNEPPSLEILTHLSAGLLALTLITGVMVTGSGPHAGDAAIKPENRLQLPLVEIAHIHAHSMYLYLGVTIGLLAGLLAVRVPRNIKRATLLLIVGIILQAFVGIIQYWMGVPRWTVPLHVVGSGIVTAATGFLWSLMVRRQIAPGWGPVSSQKAVER</sequence>
<dbReference type="PANTHER" id="PTHR35457:SF1">
    <property type="entry name" value="HEME A SYNTHASE"/>
    <property type="match status" value="1"/>
</dbReference>
<keyword evidence="3 13" id="KW-0812">Transmembrane</keyword>
<keyword evidence="2" id="KW-1003">Cell membrane</keyword>